<feature type="non-terminal residue" evidence="2">
    <location>
        <position position="152"/>
    </location>
</feature>
<name>A0A180G0B9_PUCT1</name>
<feature type="region of interest" description="Disordered" evidence="1">
    <location>
        <begin position="93"/>
        <end position="152"/>
    </location>
</feature>
<reference evidence="2" key="1">
    <citation type="submission" date="2009-11" db="EMBL/GenBank/DDBJ databases">
        <authorList>
            <consortium name="The Broad Institute Genome Sequencing Platform"/>
            <person name="Ward D."/>
            <person name="Feldgarden M."/>
            <person name="Earl A."/>
            <person name="Young S.K."/>
            <person name="Zeng Q."/>
            <person name="Koehrsen M."/>
            <person name="Alvarado L."/>
            <person name="Berlin A."/>
            <person name="Bochicchio J."/>
            <person name="Borenstein D."/>
            <person name="Chapman S.B."/>
            <person name="Chen Z."/>
            <person name="Engels R."/>
            <person name="Freedman E."/>
            <person name="Gellesch M."/>
            <person name="Goldberg J."/>
            <person name="Griggs A."/>
            <person name="Gujja S."/>
            <person name="Heilman E."/>
            <person name="Heiman D."/>
            <person name="Hepburn T."/>
            <person name="Howarth C."/>
            <person name="Jen D."/>
            <person name="Larson L."/>
            <person name="Lewis B."/>
            <person name="Mehta T."/>
            <person name="Park D."/>
            <person name="Pearson M."/>
            <person name="Roberts A."/>
            <person name="Saif S."/>
            <person name="Shea T."/>
            <person name="Shenoy N."/>
            <person name="Sisk P."/>
            <person name="Stolte C."/>
            <person name="Sykes S."/>
            <person name="Thomson T."/>
            <person name="Walk T."/>
            <person name="White J."/>
            <person name="Yandava C."/>
            <person name="Izard J."/>
            <person name="Baranova O.V."/>
            <person name="Blanton J.M."/>
            <person name="Tanner A.C."/>
            <person name="Dewhirst F.E."/>
            <person name="Haas B."/>
            <person name="Nusbaum C."/>
            <person name="Birren B."/>
        </authorList>
    </citation>
    <scope>NUCLEOTIDE SEQUENCE [LARGE SCALE GENOMIC DNA]</scope>
    <source>
        <strain evidence="2">1-1 BBBD Race 1</strain>
    </source>
</reference>
<evidence type="ECO:0000256" key="1">
    <source>
        <dbReference type="SAM" id="MobiDB-lite"/>
    </source>
</evidence>
<evidence type="ECO:0000313" key="4">
    <source>
        <dbReference type="Proteomes" id="UP000005240"/>
    </source>
</evidence>
<dbReference type="Proteomes" id="UP000005240">
    <property type="component" value="Unassembled WGS sequence"/>
</dbReference>
<dbReference type="OrthoDB" id="5800476at2759"/>
<reference evidence="3 4" key="3">
    <citation type="journal article" date="2017" name="G3 (Bethesda)">
        <title>Comparative analysis highlights variable genome content of wheat rusts and divergence of the mating loci.</title>
        <authorList>
            <person name="Cuomo C.A."/>
            <person name="Bakkeren G."/>
            <person name="Khalil H.B."/>
            <person name="Panwar V."/>
            <person name="Joly D."/>
            <person name="Linning R."/>
            <person name="Sakthikumar S."/>
            <person name="Song X."/>
            <person name="Adiconis X."/>
            <person name="Fan L."/>
            <person name="Goldberg J.M."/>
            <person name="Levin J.Z."/>
            <person name="Young S."/>
            <person name="Zeng Q."/>
            <person name="Anikster Y."/>
            <person name="Bruce M."/>
            <person name="Wang M."/>
            <person name="Yin C."/>
            <person name="McCallum B."/>
            <person name="Szabo L.J."/>
            <person name="Hulbert S."/>
            <person name="Chen X."/>
            <person name="Fellers J.P."/>
        </authorList>
    </citation>
    <scope>NUCLEOTIDE SEQUENCE</scope>
    <source>
        <strain evidence="4">Isolate 1-1 / race 1 (BBBD)</strain>
        <strain evidence="3">isolate 1-1 / race 1 (BBBD)</strain>
    </source>
</reference>
<protein>
    <submittedName>
        <fullName evidence="2 3">Uncharacterized protein</fullName>
    </submittedName>
</protein>
<accession>A0A180G0B9</accession>
<dbReference type="EnsemblFungi" id="PTTG_04615-t43_1">
    <property type="protein sequence ID" value="PTTG_04615-t43_1-p1"/>
    <property type="gene ID" value="PTTG_04615"/>
</dbReference>
<reference evidence="2" key="2">
    <citation type="submission" date="2016-05" db="EMBL/GenBank/DDBJ databases">
        <title>Comparative analysis highlights variable genome content of wheat rusts and divergence of the mating loci.</title>
        <authorList>
            <person name="Cuomo C.A."/>
            <person name="Bakkeren G."/>
            <person name="Szabo L."/>
            <person name="Khalil H."/>
            <person name="Joly D."/>
            <person name="Goldberg J."/>
            <person name="Young S."/>
            <person name="Zeng Q."/>
            <person name="Fellers J."/>
        </authorList>
    </citation>
    <scope>NUCLEOTIDE SEQUENCE [LARGE SCALE GENOMIC DNA]</scope>
    <source>
        <strain evidence="2">1-1 BBBD Race 1</strain>
    </source>
</reference>
<proteinExistence type="predicted"/>
<sequence length="152" mass="17274">MDIRFGGKYHFVKNIGWGSFGDIYLAVDIDSVQSPDLYKQEFAILLNYSRSLRFEDKPDHAWLRELFRDLSVRKRFAYEYVFDWSIPTGKAQAEGAQLCEEETAAKGPIDRLAPPAPSPAASHNDDREDNLPSNAEPPEEPLPTNKDSSNRQ</sequence>
<evidence type="ECO:0000313" key="2">
    <source>
        <dbReference type="EMBL" id="OAV85879.1"/>
    </source>
</evidence>
<gene>
    <name evidence="2" type="ORF">PTTG_04615</name>
</gene>
<keyword evidence="4" id="KW-1185">Reference proteome</keyword>
<dbReference type="EMBL" id="ADAS02002330">
    <property type="protein sequence ID" value="OAV85879.1"/>
    <property type="molecule type" value="Genomic_DNA"/>
</dbReference>
<organism evidence="2">
    <name type="scientific">Puccinia triticina (isolate 1-1 / race 1 (BBBD))</name>
    <name type="common">Brown leaf rust fungus</name>
    <dbReference type="NCBI Taxonomy" id="630390"/>
    <lineage>
        <taxon>Eukaryota</taxon>
        <taxon>Fungi</taxon>
        <taxon>Dikarya</taxon>
        <taxon>Basidiomycota</taxon>
        <taxon>Pucciniomycotina</taxon>
        <taxon>Pucciniomycetes</taxon>
        <taxon>Pucciniales</taxon>
        <taxon>Pucciniaceae</taxon>
        <taxon>Puccinia</taxon>
    </lineage>
</organism>
<reference evidence="3" key="4">
    <citation type="submission" date="2025-05" db="UniProtKB">
        <authorList>
            <consortium name="EnsemblFungi"/>
        </authorList>
    </citation>
    <scope>IDENTIFICATION</scope>
    <source>
        <strain evidence="3">isolate 1-1 / race 1 (BBBD)</strain>
    </source>
</reference>
<dbReference type="Gene3D" id="1.10.510.10">
    <property type="entry name" value="Transferase(Phosphotransferase) domain 1"/>
    <property type="match status" value="1"/>
</dbReference>
<evidence type="ECO:0000313" key="3">
    <source>
        <dbReference type="EnsemblFungi" id="PTTG_04615-t43_1-p1"/>
    </source>
</evidence>
<dbReference type="VEuPathDB" id="FungiDB:PTTG_04615"/>
<dbReference type="AlphaFoldDB" id="A0A180G0B9"/>